<evidence type="ECO:0000313" key="2">
    <source>
        <dbReference type="EMBL" id="NOJ23496.1"/>
    </source>
</evidence>
<evidence type="ECO:0000256" key="1">
    <source>
        <dbReference type="SAM" id="SignalP"/>
    </source>
</evidence>
<accession>A0AAP6ZN11</accession>
<reference evidence="2 3" key="1">
    <citation type="submission" date="2019-09" db="EMBL/GenBank/DDBJ databases">
        <title>Draft genome sequencing and comparative genomics of hatchery-associated Vibrios.</title>
        <authorList>
            <person name="Kehlet-Delgado H."/>
            <person name="Mueller R.S."/>
        </authorList>
    </citation>
    <scope>NUCLEOTIDE SEQUENCE [LARGE SCALE GENOMIC DNA]</scope>
    <source>
        <strain evidence="2 3">09-121-3</strain>
    </source>
</reference>
<dbReference type="Pfam" id="PF11220">
    <property type="entry name" value="DUF3015"/>
    <property type="match status" value="1"/>
</dbReference>
<sequence>MLKYRILALLLSIFAYLPHANASLDGIYKGCGLGHWVANGYANGWLAVTTNVTWDLGTTASISYYSTPGSCSGPFYAAAQFIDRTYPELEQETVQGEGEHMLAMLNILECGQKEQKIVRQGIRSDFAKVLTNDNYAEMPHHEKADSYYRIVAKHASQQCAAS</sequence>
<name>A0AAP6ZN11_9VIBR</name>
<protein>
    <submittedName>
        <fullName evidence="2">DUF3015 domain-containing protein</fullName>
    </submittedName>
</protein>
<dbReference type="Proteomes" id="UP000576645">
    <property type="component" value="Unassembled WGS sequence"/>
</dbReference>
<feature type="signal peptide" evidence="1">
    <location>
        <begin position="1"/>
        <end position="22"/>
    </location>
</feature>
<evidence type="ECO:0000313" key="3">
    <source>
        <dbReference type="Proteomes" id="UP000576645"/>
    </source>
</evidence>
<dbReference type="EMBL" id="VTXP01000005">
    <property type="protein sequence ID" value="NOJ23496.1"/>
    <property type="molecule type" value="Genomic_DNA"/>
</dbReference>
<proteinExistence type="predicted"/>
<organism evidence="2 3">
    <name type="scientific">Vibrio coralliilyticus</name>
    <dbReference type="NCBI Taxonomy" id="190893"/>
    <lineage>
        <taxon>Bacteria</taxon>
        <taxon>Pseudomonadati</taxon>
        <taxon>Pseudomonadota</taxon>
        <taxon>Gammaproteobacteria</taxon>
        <taxon>Vibrionales</taxon>
        <taxon>Vibrionaceae</taxon>
        <taxon>Vibrio</taxon>
    </lineage>
</organism>
<feature type="chain" id="PRO_5042993183" evidence="1">
    <location>
        <begin position="23"/>
        <end position="162"/>
    </location>
</feature>
<gene>
    <name evidence="2" type="ORF">F0238_12240</name>
</gene>
<comment type="caution">
    <text evidence="2">The sequence shown here is derived from an EMBL/GenBank/DDBJ whole genome shotgun (WGS) entry which is preliminary data.</text>
</comment>
<dbReference type="AlphaFoldDB" id="A0AAP6ZN11"/>
<keyword evidence="1" id="KW-0732">Signal</keyword>
<dbReference type="InterPro" id="IPR021383">
    <property type="entry name" value="DUF3015"/>
</dbReference>